<comment type="caution">
    <text evidence="2">The sequence shown here is derived from an EMBL/GenBank/DDBJ whole genome shotgun (WGS) entry which is preliminary data.</text>
</comment>
<evidence type="ECO:0000256" key="1">
    <source>
        <dbReference type="SAM" id="Phobius"/>
    </source>
</evidence>
<keyword evidence="1" id="KW-0472">Membrane</keyword>
<dbReference type="EMBL" id="CAXAMM010038058">
    <property type="protein sequence ID" value="CAK9078115.1"/>
    <property type="molecule type" value="Genomic_DNA"/>
</dbReference>
<keyword evidence="2" id="KW-0645">Protease</keyword>
<dbReference type="SUPFAM" id="SSF55486">
    <property type="entry name" value="Metalloproteases ('zincins'), catalytic domain"/>
    <property type="match status" value="1"/>
</dbReference>
<keyword evidence="3" id="KW-1185">Reference proteome</keyword>
<keyword evidence="2" id="KW-0482">Metalloprotease</keyword>
<feature type="transmembrane region" description="Helical" evidence="1">
    <location>
        <begin position="34"/>
        <end position="54"/>
    </location>
</feature>
<dbReference type="Pfam" id="PF13688">
    <property type="entry name" value="Reprolysin_5"/>
    <property type="match status" value="1"/>
</dbReference>
<evidence type="ECO:0000313" key="2">
    <source>
        <dbReference type="EMBL" id="CAK9078115.1"/>
    </source>
</evidence>
<dbReference type="Gene3D" id="3.40.390.10">
    <property type="entry name" value="Collagenase (Catalytic Domain)"/>
    <property type="match status" value="1"/>
</dbReference>
<organism evidence="2 3">
    <name type="scientific">Durusdinium trenchii</name>
    <dbReference type="NCBI Taxonomy" id="1381693"/>
    <lineage>
        <taxon>Eukaryota</taxon>
        <taxon>Sar</taxon>
        <taxon>Alveolata</taxon>
        <taxon>Dinophyceae</taxon>
        <taxon>Suessiales</taxon>
        <taxon>Symbiodiniaceae</taxon>
        <taxon>Durusdinium</taxon>
    </lineage>
</organism>
<dbReference type="Proteomes" id="UP001642464">
    <property type="component" value="Unassembled WGS sequence"/>
</dbReference>
<keyword evidence="1" id="KW-0812">Transmembrane</keyword>
<dbReference type="InterPro" id="IPR024079">
    <property type="entry name" value="MetalloPept_cat_dom_sf"/>
</dbReference>
<proteinExistence type="predicted"/>
<name>A0ABP0PQ27_9DINO</name>
<protein>
    <submittedName>
        <fullName evidence="2">Matrixin family metalloprotease</fullName>
    </submittedName>
</protein>
<evidence type="ECO:0000313" key="3">
    <source>
        <dbReference type="Proteomes" id="UP001642464"/>
    </source>
</evidence>
<dbReference type="GO" id="GO:0008237">
    <property type="term" value="F:metallopeptidase activity"/>
    <property type="evidence" value="ECO:0007669"/>
    <property type="project" value="UniProtKB-KW"/>
</dbReference>
<keyword evidence="1" id="KW-1133">Transmembrane helix</keyword>
<keyword evidence="2" id="KW-0378">Hydrolase</keyword>
<accession>A0ABP0PQ27</accession>
<sequence>MGEFAATWAADSFFTVPGTLGRVVQLGKTSTSAFLVWLAVLAFATVADAAVIVFDNRMEETVSFQLTALKATDLNAAGEDSPWQPFGKPITYQVASGDVLPIPVLGVVQINFGSDPPREYVLDPNTVCFFAPFDGQLDLQQIGFTQEEGFAATQAGSGADENRLSKKALEEQQQLYRDLALCPTAVIPVKILVDENEVARPELWQKRLSDRLEAASKIFERHARIRFEVVAFDTWNSNDALTEFKDSLSEFERKASPYPAQLAIGFTSQYKQPEGTTRLGGTFGPFRTHLLMREWHNHISDAERLEVLVHELGHYFGATHSLEPNSVMRPKLGDRLSRREGFRIRFDPLNTLILYLVGEEIRYRDITQLAQVSPPTKSSLRNIYTELARGFPEDDAAGRFLRFLYAPTGRDSRVPPANKARNNRVLQVVDAVREAASAQLATLPTGDTQPPRGFGDQLTEVCLKAAATEAEKLPNFFFFFFFLLGFGLAMDSPGQLRRNPFWMQRLRGINRPNSELLAVPAGGPKPTIDGREDLLLHFAYSAAITALMGPSSAEMAGLVKELSDARGPSGFSFDDYAADLAGIALARRLKVVGTVPSPFAEIFFLADVVPSFEGLPSGLDADTLQARYGVPDDERFKQQRSEIVARIMALPVYSSNKFGTETDTRSDDF</sequence>
<reference evidence="2 3" key="1">
    <citation type="submission" date="2024-02" db="EMBL/GenBank/DDBJ databases">
        <authorList>
            <person name="Chen Y."/>
            <person name="Shah S."/>
            <person name="Dougan E. K."/>
            <person name="Thang M."/>
            <person name="Chan C."/>
        </authorList>
    </citation>
    <scope>NUCLEOTIDE SEQUENCE [LARGE SCALE GENOMIC DNA]</scope>
</reference>
<gene>
    <name evidence="2" type="ORF">SCF082_LOCUS37404</name>
</gene>